<comment type="similarity">
    <text evidence="4">Belongs to the LptA family.</text>
</comment>
<protein>
    <recommendedName>
        <fullName evidence="4">Lipopolysaccharide export system protein LptA</fullName>
    </recommendedName>
</protein>
<dbReference type="GO" id="GO:0043165">
    <property type="term" value="P:Gram-negative-bacterium-type cell outer membrane assembly"/>
    <property type="evidence" value="ECO:0007669"/>
    <property type="project" value="UniProtKB-UniRule"/>
</dbReference>
<evidence type="ECO:0000313" key="8">
    <source>
        <dbReference type="Proteomes" id="UP000461670"/>
    </source>
</evidence>
<evidence type="ECO:0000256" key="3">
    <source>
        <dbReference type="ARBA" id="ARBA00022764"/>
    </source>
</evidence>
<dbReference type="PANTHER" id="PTHR36504:SF1">
    <property type="entry name" value="LIPOPOLYSACCHARIDE EXPORT SYSTEM PROTEIN LPTA"/>
    <property type="match status" value="1"/>
</dbReference>
<dbReference type="InterPro" id="IPR005653">
    <property type="entry name" value="OstA-like_N"/>
</dbReference>
<feature type="compositionally biased region" description="Pro residues" evidence="5">
    <location>
        <begin position="188"/>
        <end position="200"/>
    </location>
</feature>
<evidence type="ECO:0000256" key="1">
    <source>
        <dbReference type="ARBA" id="ARBA00022448"/>
    </source>
</evidence>
<keyword evidence="2 4" id="KW-0732">Signal</keyword>
<feature type="compositionally biased region" description="Polar residues" evidence="5">
    <location>
        <begin position="208"/>
        <end position="218"/>
    </location>
</feature>
<feature type="signal peptide" evidence="4">
    <location>
        <begin position="1"/>
        <end position="26"/>
    </location>
</feature>
<dbReference type="InterPro" id="IPR052037">
    <property type="entry name" value="LPS_export_LptA"/>
</dbReference>
<name>A0A7V8FP43_9BURK</name>
<comment type="subunit">
    <text evidence="4">Component of the lipopolysaccharide transport and assembly complex.</text>
</comment>
<organism evidence="7 8">
    <name type="scientific">Paracidovorax wautersii</name>
    <dbReference type="NCBI Taxonomy" id="1177982"/>
    <lineage>
        <taxon>Bacteria</taxon>
        <taxon>Pseudomonadati</taxon>
        <taxon>Pseudomonadota</taxon>
        <taxon>Betaproteobacteria</taxon>
        <taxon>Burkholderiales</taxon>
        <taxon>Comamonadaceae</taxon>
        <taxon>Paracidovorax</taxon>
    </lineage>
</organism>
<dbReference type="HAMAP" id="MF_01914">
    <property type="entry name" value="LPS_assembly_LptA"/>
    <property type="match status" value="1"/>
</dbReference>
<dbReference type="PANTHER" id="PTHR36504">
    <property type="entry name" value="LIPOPOLYSACCHARIDE EXPORT SYSTEM PROTEIN LPTA"/>
    <property type="match status" value="1"/>
</dbReference>
<evidence type="ECO:0000256" key="2">
    <source>
        <dbReference type="ARBA" id="ARBA00022729"/>
    </source>
</evidence>
<dbReference type="Gene3D" id="2.60.450.10">
    <property type="entry name" value="Lipopolysaccharide (LPS) transport protein A like domain"/>
    <property type="match status" value="1"/>
</dbReference>
<proteinExistence type="inferred from homology"/>
<keyword evidence="1 4" id="KW-0813">Transport</keyword>
<feature type="domain" description="Organic solvent tolerance-like N-terminal" evidence="6">
    <location>
        <begin position="36"/>
        <end position="154"/>
    </location>
</feature>
<reference evidence="8" key="1">
    <citation type="journal article" date="2020" name="MBio">
        <title>Horizontal gene transfer to a defensive symbiont with a reduced genome amongst a multipartite beetle microbiome.</title>
        <authorList>
            <person name="Waterworth S.C."/>
            <person name="Florez L.V."/>
            <person name="Rees E.R."/>
            <person name="Hertweck C."/>
            <person name="Kaltenpoth M."/>
            <person name="Kwan J.C."/>
        </authorList>
    </citation>
    <scope>NUCLEOTIDE SEQUENCE [LARGE SCALE GENOMIC DNA]</scope>
</reference>
<keyword evidence="3 4" id="KW-0574">Periplasm</keyword>
<evidence type="ECO:0000256" key="4">
    <source>
        <dbReference type="HAMAP-Rule" id="MF_01914"/>
    </source>
</evidence>
<feature type="chain" id="PRO_5031667617" description="Lipopolysaccharide export system protein LptA" evidence="4">
    <location>
        <begin position="27"/>
        <end position="218"/>
    </location>
</feature>
<dbReference type="AlphaFoldDB" id="A0A7V8FP43"/>
<dbReference type="NCBIfam" id="TIGR03002">
    <property type="entry name" value="outer_YhbN_LptA"/>
    <property type="match status" value="1"/>
</dbReference>
<sequence length="218" mass="23368" precursor="true">MTQARYILSAALLAAAALLGTGLAHAEKADRQKPMNVEADALRFDDAKQTSQFTGNVVVTQGSLIMRADRMDVRQDAQGQQFGVAYGSAAKRAFFRQKRDNVDEYIEGEANRLEYDSKNAEMRLIGNAEMRRYIGAKLSDTTDGQRIVYRTDTEVFTVDGSPAANGKAGSRVRATLSPRSSGEAAPGAAPPATPPKPAPAAQPGTPLRGSTTLEEPRP</sequence>
<dbReference type="Proteomes" id="UP000461670">
    <property type="component" value="Unassembled WGS sequence"/>
</dbReference>
<evidence type="ECO:0000256" key="5">
    <source>
        <dbReference type="SAM" id="MobiDB-lite"/>
    </source>
</evidence>
<evidence type="ECO:0000259" key="6">
    <source>
        <dbReference type="Pfam" id="PF03968"/>
    </source>
</evidence>
<dbReference type="GO" id="GO:0030288">
    <property type="term" value="C:outer membrane-bounded periplasmic space"/>
    <property type="evidence" value="ECO:0007669"/>
    <property type="project" value="TreeGrafter"/>
</dbReference>
<gene>
    <name evidence="4 7" type="primary">lptA</name>
    <name evidence="7" type="ORF">GAK30_01856</name>
</gene>
<dbReference type="GO" id="GO:0009279">
    <property type="term" value="C:cell outer membrane"/>
    <property type="evidence" value="ECO:0007669"/>
    <property type="project" value="TreeGrafter"/>
</dbReference>
<dbReference type="Pfam" id="PF03968">
    <property type="entry name" value="LptD_N"/>
    <property type="match status" value="1"/>
</dbReference>
<comment type="caution">
    <text evidence="7">The sequence shown here is derived from an EMBL/GenBank/DDBJ whole genome shotgun (WGS) entry which is preliminary data.</text>
</comment>
<accession>A0A7V8FP43</accession>
<dbReference type="GO" id="GO:0017089">
    <property type="term" value="F:glycolipid transfer activity"/>
    <property type="evidence" value="ECO:0007669"/>
    <property type="project" value="TreeGrafter"/>
</dbReference>
<dbReference type="EMBL" id="WNDQ01000022">
    <property type="protein sequence ID" value="KAF1021371.1"/>
    <property type="molecule type" value="Genomic_DNA"/>
</dbReference>
<comment type="subcellular location">
    <subcellularLocation>
        <location evidence="4">Periplasm</location>
    </subcellularLocation>
</comment>
<dbReference type="GO" id="GO:0001530">
    <property type="term" value="F:lipopolysaccharide binding"/>
    <property type="evidence" value="ECO:0007669"/>
    <property type="project" value="InterPro"/>
</dbReference>
<evidence type="ECO:0000313" key="7">
    <source>
        <dbReference type="EMBL" id="KAF1021371.1"/>
    </source>
</evidence>
<dbReference type="GO" id="GO:0015920">
    <property type="term" value="P:lipopolysaccharide transport"/>
    <property type="evidence" value="ECO:0007669"/>
    <property type="project" value="UniProtKB-UniRule"/>
</dbReference>
<comment type="function">
    <text evidence="4">Involved in the assembly of lipopolysaccharide (LPS). Required for the translocation of LPS from the inner membrane to the outer membrane.</text>
</comment>
<dbReference type="InterPro" id="IPR014340">
    <property type="entry name" value="LptA"/>
</dbReference>
<feature type="region of interest" description="Disordered" evidence="5">
    <location>
        <begin position="160"/>
        <end position="218"/>
    </location>
</feature>